<dbReference type="InterPro" id="IPR050095">
    <property type="entry name" value="ECF_ABC_transporter_ATP-bd"/>
</dbReference>
<feature type="region of interest" description="Disordered" evidence="5">
    <location>
        <begin position="264"/>
        <end position="296"/>
    </location>
</feature>
<dbReference type="InterPro" id="IPR015856">
    <property type="entry name" value="ABC_transpr_CbiO/EcfA_su"/>
</dbReference>
<sequence length="537" mass="55476">MSASARARPPAASGPGAALSIRARSWSFRYAGRHTWAVRDLDLAVEPGERVLLAGPSGGGKSTLLTGLAGLLDAEQAADVEGTLLVGGSPPQQVRDRIGLAFQDPETQLVMARAGDDVAFGLENRAVPTERIWPRVDEALALTGFPYGRDHPTGRLSGGEKQRLVLAGVVALRPDLILLDEPTANLDPDGAALVRQAVDQVVAATGATLVVVDHRVGDWLPLVDRVVVLRSGGGVLADGSPDKVFVADHGPLAAAGVWIPGEVPSPRRSTSAPVVSAPGASAASTGAAAPTSTPAPATSTGLLIATSLGYTYPAADRPALAGAGLRLSAGEVVAVSGANGSGKSTLAMLLAGLLTPSAGEVTVSPELSGLSSGPSGRSRKPAARSRPLHRWRAPQLVRAVGTVFQDPEHQFLTASVRAELALGPRLAGLTPEAAGRRVDELLHRLALDHLADANPFTLSGGEKRRLSVGTALATGPRVLVLDEPTFGQDRRTWGELVDLLAELRDDGHAICCVSHDRDLIAALADREVRVRSGQVIG</sequence>
<protein>
    <submittedName>
        <fullName evidence="8">Energy-coupling factor transport system ATP-binding protein</fullName>
        <ecNumber evidence="7">3.6.3.-</ecNumber>
    </submittedName>
</protein>
<reference evidence="7 10" key="2">
    <citation type="submission" date="2020-07" db="EMBL/GenBank/DDBJ databases">
        <title>Sequencing the genomes of 1000 actinobacteria strains.</title>
        <authorList>
            <person name="Klenk H.-P."/>
        </authorList>
    </citation>
    <scope>NUCLEOTIDE SEQUENCE [LARGE SCALE GENOMIC DNA]</scope>
    <source>
        <strain evidence="7 10">DSM 45117</strain>
    </source>
</reference>
<dbReference type="GO" id="GO:0042626">
    <property type="term" value="F:ATPase-coupled transmembrane transporter activity"/>
    <property type="evidence" value="ECO:0007669"/>
    <property type="project" value="TreeGrafter"/>
</dbReference>
<dbReference type="InterPro" id="IPR003439">
    <property type="entry name" value="ABC_transporter-like_ATP-bd"/>
</dbReference>
<dbReference type="PROSITE" id="PS50893">
    <property type="entry name" value="ABC_TRANSPORTER_2"/>
    <property type="match status" value="2"/>
</dbReference>
<feature type="domain" description="ABC transporter" evidence="6">
    <location>
        <begin position="21"/>
        <end position="257"/>
    </location>
</feature>
<name>A0A1I2W5V4_9ACTN</name>
<evidence type="ECO:0000256" key="3">
    <source>
        <dbReference type="ARBA" id="ARBA00022741"/>
    </source>
</evidence>
<dbReference type="Proteomes" id="UP000533017">
    <property type="component" value="Unassembled WGS sequence"/>
</dbReference>
<dbReference type="Pfam" id="PF00005">
    <property type="entry name" value="ABC_tran"/>
    <property type="match status" value="2"/>
</dbReference>
<reference evidence="8 9" key="1">
    <citation type="submission" date="2016-10" db="EMBL/GenBank/DDBJ databases">
        <authorList>
            <person name="de Groot N.N."/>
        </authorList>
    </citation>
    <scope>NUCLEOTIDE SEQUENCE [LARGE SCALE GENOMIC DNA]</scope>
    <source>
        <strain evidence="8 9">CPCC 202808</strain>
    </source>
</reference>
<dbReference type="AlphaFoldDB" id="A0A1I2W5V4"/>
<dbReference type="EMBL" id="JACBZA010000001">
    <property type="protein sequence ID" value="NYH82738.1"/>
    <property type="molecule type" value="Genomic_DNA"/>
</dbReference>
<feature type="compositionally biased region" description="Low complexity" evidence="5">
    <location>
        <begin position="364"/>
        <end position="376"/>
    </location>
</feature>
<feature type="compositionally biased region" description="Low complexity" evidence="5">
    <location>
        <begin position="269"/>
        <end position="296"/>
    </location>
</feature>
<feature type="compositionally biased region" description="Basic residues" evidence="5">
    <location>
        <begin position="377"/>
        <end position="388"/>
    </location>
</feature>
<dbReference type="Proteomes" id="UP000199052">
    <property type="component" value="Unassembled WGS sequence"/>
</dbReference>
<organism evidence="8 9">
    <name type="scientific">Actinopolymorpha cephalotaxi</name>
    <dbReference type="NCBI Taxonomy" id="504797"/>
    <lineage>
        <taxon>Bacteria</taxon>
        <taxon>Bacillati</taxon>
        <taxon>Actinomycetota</taxon>
        <taxon>Actinomycetes</taxon>
        <taxon>Propionibacteriales</taxon>
        <taxon>Actinopolymorphaceae</taxon>
        <taxon>Actinopolymorpha</taxon>
    </lineage>
</organism>
<dbReference type="RefSeq" id="WP_202818181.1">
    <property type="nucleotide sequence ID" value="NZ_FOOI01000010.1"/>
</dbReference>
<dbReference type="PANTHER" id="PTHR43553:SF24">
    <property type="entry name" value="ENERGY-COUPLING FACTOR TRANSPORTER ATP-BINDING PROTEIN ECFA1"/>
    <property type="match status" value="1"/>
</dbReference>
<accession>A0A1I2W5V4</accession>
<dbReference type="CDD" id="cd03225">
    <property type="entry name" value="ABC_cobalt_CbiO_domain1"/>
    <property type="match status" value="2"/>
</dbReference>
<comment type="similarity">
    <text evidence="1">Belongs to the ABC transporter superfamily.</text>
</comment>
<evidence type="ECO:0000313" key="9">
    <source>
        <dbReference type="Proteomes" id="UP000199052"/>
    </source>
</evidence>
<dbReference type="SMART" id="SM00382">
    <property type="entry name" value="AAA"/>
    <property type="match status" value="2"/>
</dbReference>
<keyword evidence="4 8" id="KW-0067">ATP-binding</keyword>
<dbReference type="PANTHER" id="PTHR43553">
    <property type="entry name" value="HEAVY METAL TRANSPORTER"/>
    <property type="match status" value="1"/>
</dbReference>
<keyword evidence="3" id="KW-0547">Nucleotide-binding</keyword>
<dbReference type="InterPro" id="IPR003593">
    <property type="entry name" value="AAA+_ATPase"/>
</dbReference>
<dbReference type="PROSITE" id="PS00211">
    <property type="entry name" value="ABC_TRANSPORTER_1"/>
    <property type="match status" value="2"/>
</dbReference>
<evidence type="ECO:0000256" key="1">
    <source>
        <dbReference type="ARBA" id="ARBA00005417"/>
    </source>
</evidence>
<dbReference type="GO" id="GO:0005524">
    <property type="term" value="F:ATP binding"/>
    <property type="evidence" value="ECO:0007669"/>
    <property type="project" value="UniProtKB-KW"/>
</dbReference>
<feature type="region of interest" description="Disordered" evidence="5">
    <location>
        <begin position="363"/>
        <end position="388"/>
    </location>
</feature>
<dbReference type="GO" id="GO:0043190">
    <property type="term" value="C:ATP-binding cassette (ABC) transporter complex"/>
    <property type="evidence" value="ECO:0007669"/>
    <property type="project" value="TreeGrafter"/>
</dbReference>
<evidence type="ECO:0000313" key="8">
    <source>
        <dbReference type="EMBL" id="SFG96753.1"/>
    </source>
</evidence>
<gene>
    <name evidence="7" type="ORF">FHR37_001589</name>
    <name evidence="8" type="ORF">SAMN05421678_110109</name>
</gene>
<evidence type="ECO:0000256" key="4">
    <source>
        <dbReference type="ARBA" id="ARBA00022840"/>
    </source>
</evidence>
<dbReference type="InterPro" id="IPR027417">
    <property type="entry name" value="P-loop_NTPase"/>
</dbReference>
<keyword evidence="10" id="KW-1185">Reference proteome</keyword>
<proteinExistence type="inferred from homology"/>
<dbReference type="STRING" id="504797.SAMN05421678_110109"/>
<dbReference type="GO" id="GO:0016887">
    <property type="term" value="F:ATP hydrolysis activity"/>
    <property type="evidence" value="ECO:0007669"/>
    <property type="project" value="InterPro"/>
</dbReference>
<evidence type="ECO:0000259" key="6">
    <source>
        <dbReference type="PROSITE" id="PS50893"/>
    </source>
</evidence>
<dbReference type="SUPFAM" id="SSF52540">
    <property type="entry name" value="P-loop containing nucleoside triphosphate hydrolases"/>
    <property type="match status" value="2"/>
</dbReference>
<evidence type="ECO:0000256" key="5">
    <source>
        <dbReference type="SAM" id="MobiDB-lite"/>
    </source>
</evidence>
<evidence type="ECO:0000313" key="7">
    <source>
        <dbReference type="EMBL" id="NYH82738.1"/>
    </source>
</evidence>
<dbReference type="EC" id="3.6.3.-" evidence="7"/>
<dbReference type="EMBL" id="FOOI01000010">
    <property type="protein sequence ID" value="SFG96753.1"/>
    <property type="molecule type" value="Genomic_DNA"/>
</dbReference>
<evidence type="ECO:0000313" key="10">
    <source>
        <dbReference type="Proteomes" id="UP000533017"/>
    </source>
</evidence>
<feature type="domain" description="ABC transporter" evidence="6">
    <location>
        <begin position="303"/>
        <end position="536"/>
    </location>
</feature>
<keyword evidence="2" id="KW-0813">Transport</keyword>
<keyword evidence="7" id="KW-0378">Hydrolase</keyword>
<evidence type="ECO:0000256" key="2">
    <source>
        <dbReference type="ARBA" id="ARBA00022448"/>
    </source>
</evidence>
<dbReference type="Gene3D" id="3.40.50.300">
    <property type="entry name" value="P-loop containing nucleotide triphosphate hydrolases"/>
    <property type="match status" value="2"/>
</dbReference>
<dbReference type="InterPro" id="IPR017871">
    <property type="entry name" value="ABC_transporter-like_CS"/>
</dbReference>